<feature type="domain" description="Copper amine oxidase-like N-terminal" evidence="1">
    <location>
        <begin position="52"/>
        <end position="93"/>
    </location>
</feature>
<name>A0A0K9FF93_9BACI</name>
<evidence type="ECO:0000259" key="1">
    <source>
        <dbReference type="Pfam" id="PF07833"/>
    </source>
</evidence>
<dbReference type="SUPFAM" id="SSF49785">
    <property type="entry name" value="Galactose-binding domain-like"/>
    <property type="match status" value="1"/>
</dbReference>
<dbReference type="Gene3D" id="3.30.457.10">
    <property type="entry name" value="Copper amine oxidase-like, N-terminal domain"/>
    <property type="match status" value="1"/>
</dbReference>
<dbReference type="GeneID" id="96598967"/>
<comment type="caution">
    <text evidence="2">The sequence shown here is derived from an EMBL/GenBank/DDBJ whole genome shotgun (WGS) entry which is preliminary data.</text>
</comment>
<accession>A0A0K9FF93</accession>
<evidence type="ECO:0000313" key="3">
    <source>
        <dbReference type="Proteomes" id="UP000037326"/>
    </source>
</evidence>
<evidence type="ECO:0000313" key="2">
    <source>
        <dbReference type="EMBL" id="KMY32816.1"/>
    </source>
</evidence>
<dbReference type="Gene3D" id="2.60.120.1060">
    <property type="entry name" value="NPCBM/NEW2 domain"/>
    <property type="match status" value="1"/>
</dbReference>
<dbReference type="OrthoDB" id="366502at2"/>
<organism evidence="2 3">
    <name type="scientific">Lysinibacillus xylanilyticus</name>
    <dbReference type="NCBI Taxonomy" id="582475"/>
    <lineage>
        <taxon>Bacteria</taxon>
        <taxon>Bacillati</taxon>
        <taxon>Bacillota</taxon>
        <taxon>Bacilli</taxon>
        <taxon>Bacillales</taxon>
        <taxon>Bacillaceae</taxon>
        <taxon>Lysinibacillus</taxon>
    </lineage>
</organism>
<reference evidence="3" key="1">
    <citation type="submission" date="2015-07" db="EMBL/GenBank/DDBJ databases">
        <authorList>
            <consortium name="Consortium for Microbial Forensics and Genomics (microFORGE)"/>
            <person name="Knight B.M."/>
            <person name="Roberts D.P."/>
            <person name="Lin D."/>
            <person name="Hari K."/>
            <person name="Fletcher J."/>
            <person name="Melcher U."/>
            <person name="Blagden T."/>
            <person name="Winegar R.A."/>
        </authorList>
    </citation>
    <scope>NUCLEOTIDE SEQUENCE [LARGE SCALE GENOMIC DNA]</scope>
    <source>
        <strain evidence="3">DSM 23493</strain>
    </source>
</reference>
<protein>
    <recommendedName>
        <fullName evidence="1">Copper amine oxidase-like N-terminal domain-containing protein</fullName>
    </recommendedName>
</protein>
<sequence length="230" mass="25281">MKKLLIVTSYLVIFILGGLTFTYLSTTEAASNMKKISVFQDTINYYVDKVGKKPQDGQSGFIYEGTTYVPLRFIAESLGKKVTWDGKSKSVYIGDVPKFISLKDVKPIGSDEDHFFHYPSSIVISTGEKFEQSYQLGGYHGGGAVQDHTVEYLANGNYKGFETYLAPVKKLAAGSFGIGSMKIYADNKLIYDSGSIKDKVKVNVNLDGASKVKFEIEGSGLGILDPKFIQ</sequence>
<dbReference type="InterPro" id="IPR038637">
    <property type="entry name" value="NPCBM_sf"/>
</dbReference>
<dbReference type="Proteomes" id="UP000037326">
    <property type="component" value="Unassembled WGS sequence"/>
</dbReference>
<dbReference type="InterPro" id="IPR012854">
    <property type="entry name" value="Cu_amine_oxidase-like_N"/>
</dbReference>
<dbReference type="InterPro" id="IPR008979">
    <property type="entry name" value="Galactose-bd-like_sf"/>
</dbReference>
<dbReference type="PATRIC" id="fig|582475.4.peg.2038"/>
<dbReference type="SUPFAM" id="SSF55383">
    <property type="entry name" value="Copper amine oxidase, domain N"/>
    <property type="match status" value="1"/>
</dbReference>
<dbReference type="EMBL" id="LFXJ01000005">
    <property type="protein sequence ID" value="KMY32816.1"/>
    <property type="molecule type" value="Genomic_DNA"/>
</dbReference>
<dbReference type="AlphaFoldDB" id="A0A0K9FF93"/>
<dbReference type="Pfam" id="PF07833">
    <property type="entry name" value="Cu_amine_oxidN1"/>
    <property type="match status" value="1"/>
</dbReference>
<proteinExistence type="predicted"/>
<dbReference type="RefSeq" id="WP_049666379.1">
    <property type="nucleotide sequence ID" value="NZ_LFXJ01000005.1"/>
</dbReference>
<gene>
    <name evidence="2" type="ORF">ACZ11_12065</name>
</gene>
<dbReference type="InterPro" id="IPR036582">
    <property type="entry name" value="Mao_N_sf"/>
</dbReference>